<comment type="caution">
    <text evidence="3">The sequence shown here is derived from an EMBL/GenBank/DDBJ whole genome shotgun (WGS) entry which is preliminary data.</text>
</comment>
<dbReference type="Proteomes" id="UP001320420">
    <property type="component" value="Unassembled WGS sequence"/>
</dbReference>
<name>A0AAN9YWG8_9PEZI</name>
<sequence length="408" mass="44155">MRNIQVCEMLRYVCFALALREDSAMSLALAASAASTAPPIRKPCLFETTNALAHYTASLGFVRERLGRAINVGHNEIIATVVGVAAYDLSLGRFDRWVVHMAGLRDMIERQGGLETINSYPMRLAITWTELVGSLRLDMPSPIAAALVDATKGSLPKHEASPALAWTVAVLQARSAPQQQHHLLSDICRVLKSLSDLAQLFSGRDLSRWLDDSSLGEPLSIVLSEALALPRLGGIIPPPPPPRGGGDEEGDGDGNGASGVTAAAAEAAAVNLTIREVLRLTSLLLLVGPVDSFACNGDLAYNLRGRVPMLLRDLEALQRERPGAGWDWAVAGLEELELWVLVVGALAEVDGAEEKAWAVSRLRRVVRARRLGWDQVLDALRQIAWFEEGVLAEGMEELRMEVEDVVVD</sequence>
<proteinExistence type="predicted"/>
<protein>
    <submittedName>
        <fullName evidence="3">Uncharacterized protein</fullName>
    </submittedName>
</protein>
<dbReference type="PANTHER" id="PTHR37540">
    <property type="entry name" value="TRANSCRIPTION FACTOR (ACR-2), PUTATIVE-RELATED-RELATED"/>
    <property type="match status" value="1"/>
</dbReference>
<organism evidence="3 4">
    <name type="scientific">Diatrype stigma</name>
    <dbReference type="NCBI Taxonomy" id="117547"/>
    <lineage>
        <taxon>Eukaryota</taxon>
        <taxon>Fungi</taxon>
        <taxon>Dikarya</taxon>
        <taxon>Ascomycota</taxon>
        <taxon>Pezizomycotina</taxon>
        <taxon>Sordariomycetes</taxon>
        <taxon>Xylariomycetidae</taxon>
        <taxon>Xylariales</taxon>
        <taxon>Diatrypaceae</taxon>
        <taxon>Diatrype</taxon>
    </lineage>
</organism>
<dbReference type="Pfam" id="PF11951">
    <property type="entry name" value="Fungal_trans_2"/>
    <property type="match status" value="1"/>
</dbReference>
<reference evidence="3 4" key="1">
    <citation type="submission" date="2024-02" db="EMBL/GenBank/DDBJ databases">
        <title>De novo assembly and annotation of 12 fungi associated with fruit tree decline syndrome in Ontario, Canada.</title>
        <authorList>
            <person name="Sulman M."/>
            <person name="Ellouze W."/>
            <person name="Ilyukhin E."/>
        </authorList>
    </citation>
    <scope>NUCLEOTIDE SEQUENCE [LARGE SCALE GENOMIC DNA]</scope>
    <source>
        <strain evidence="3 4">M11/M66-122</strain>
    </source>
</reference>
<evidence type="ECO:0000313" key="4">
    <source>
        <dbReference type="Proteomes" id="UP001320420"/>
    </source>
</evidence>
<evidence type="ECO:0000256" key="2">
    <source>
        <dbReference type="SAM" id="MobiDB-lite"/>
    </source>
</evidence>
<gene>
    <name evidence="3" type="ORF">SLS62_000721</name>
</gene>
<keyword evidence="4" id="KW-1185">Reference proteome</keyword>
<keyword evidence="1" id="KW-0539">Nucleus</keyword>
<evidence type="ECO:0000256" key="1">
    <source>
        <dbReference type="ARBA" id="ARBA00023242"/>
    </source>
</evidence>
<accession>A0AAN9YWG8</accession>
<dbReference type="InterPro" id="IPR021858">
    <property type="entry name" value="Fun_TF"/>
</dbReference>
<dbReference type="AlphaFoldDB" id="A0AAN9YWG8"/>
<evidence type="ECO:0000313" key="3">
    <source>
        <dbReference type="EMBL" id="KAK7757172.1"/>
    </source>
</evidence>
<dbReference type="PANTHER" id="PTHR37540:SF5">
    <property type="entry name" value="TRANSCRIPTION FACTOR DOMAIN-CONTAINING PROTEIN"/>
    <property type="match status" value="1"/>
</dbReference>
<dbReference type="EMBL" id="JAKJXP020000003">
    <property type="protein sequence ID" value="KAK7757172.1"/>
    <property type="molecule type" value="Genomic_DNA"/>
</dbReference>
<feature type="region of interest" description="Disordered" evidence="2">
    <location>
        <begin position="233"/>
        <end position="259"/>
    </location>
</feature>